<evidence type="ECO:0000313" key="2">
    <source>
        <dbReference type="EMBL" id="ORZ25424.1"/>
    </source>
</evidence>
<dbReference type="InterPro" id="IPR011021">
    <property type="entry name" value="Arrestin-like_N"/>
</dbReference>
<feature type="domain" description="Arrestin-like N-terminal" evidence="1">
    <location>
        <begin position="26"/>
        <end position="149"/>
    </location>
</feature>
<name>A0A1X2J2H0_9FUNG</name>
<dbReference type="OrthoDB" id="2333384at2759"/>
<dbReference type="EMBL" id="MCGE01000001">
    <property type="protein sequence ID" value="ORZ25424.1"/>
    <property type="molecule type" value="Genomic_DNA"/>
</dbReference>
<dbReference type="Gene3D" id="2.60.40.640">
    <property type="match status" value="1"/>
</dbReference>
<sequence length="232" mass="26572">MTKKIIAVDLEFPNQVEFYGPRPNDKHSTFPKRQKLRGKLRIVTSQPMNLSMVEIRFKGLSQLHWRDPLTHSFLASRMHAGKTLRKSKHILLQNGTIPSGVTDLGFEITIPGYVCSSYQNEYMNVNYTVSAKIMPMAKFAKHVEIERAITIHKTLMPKDIANGLVAGYRVPRCTMRGKRIGSLTWEFKVPKWACLETDIEFDGVLKSLNDQLLVDMIQVDVLQEENYYDGGR</sequence>
<keyword evidence="3" id="KW-1185">Reference proteome</keyword>
<dbReference type="Proteomes" id="UP000193560">
    <property type="component" value="Unassembled WGS sequence"/>
</dbReference>
<evidence type="ECO:0000259" key="1">
    <source>
        <dbReference type="Pfam" id="PF00339"/>
    </source>
</evidence>
<reference evidence="2 3" key="1">
    <citation type="submission" date="2016-07" db="EMBL/GenBank/DDBJ databases">
        <title>Pervasive Adenine N6-methylation of Active Genes in Fungi.</title>
        <authorList>
            <consortium name="DOE Joint Genome Institute"/>
            <person name="Mondo S.J."/>
            <person name="Dannebaum R.O."/>
            <person name="Kuo R.C."/>
            <person name="Labutti K."/>
            <person name="Haridas S."/>
            <person name="Kuo A."/>
            <person name="Salamov A."/>
            <person name="Ahrendt S.R."/>
            <person name="Lipzen A."/>
            <person name="Sullivan W."/>
            <person name="Andreopoulos W.B."/>
            <person name="Clum A."/>
            <person name="Lindquist E."/>
            <person name="Daum C."/>
            <person name="Ramamoorthy G.K."/>
            <person name="Gryganskyi A."/>
            <person name="Culley D."/>
            <person name="Magnuson J.K."/>
            <person name="James T.Y."/>
            <person name="O'Malley M.A."/>
            <person name="Stajich J.E."/>
            <person name="Spatafora J.W."/>
            <person name="Visel A."/>
            <person name="Grigoriev I.V."/>
        </authorList>
    </citation>
    <scope>NUCLEOTIDE SEQUENCE [LARGE SCALE GENOMIC DNA]</scope>
    <source>
        <strain evidence="2 3">NRRL 1336</strain>
    </source>
</reference>
<protein>
    <recommendedName>
        <fullName evidence="1">Arrestin-like N-terminal domain-containing protein</fullName>
    </recommendedName>
</protein>
<dbReference type="InterPro" id="IPR014752">
    <property type="entry name" value="Arrestin-like_C"/>
</dbReference>
<dbReference type="Pfam" id="PF00339">
    <property type="entry name" value="Arrestin_N"/>
    <property type="match status" value="1"/>
</dbReference>
<evidence type="ECO:0000313" key="3">
    <source>
        <dbReference type="Proteomes" id="UP000193560"/>
    </source>
</evidence>
<comment type="caution">
    <text evidence="2">The sequence shown here is derived from an EMBL/GenBank/DDBJ whole genome shotgun (WGS) entry which is preliminary data.</text>
</comment>
<dbReference type="STRING" id="90262.A0A1X2J2H0"/>
<organism evidence="2 3">
    <name type="scientific">Absidia repens</name>
    <dbReference type="NCBI Taxonomy" id="90262"/>
    <lineage>
        <taxon>Eukaryota</taxon>
        <taxon>Fungi</taxon>
        <taxon>Fungi incertae sedis</taxon>
        <taxon>Mucoromycota</taxon>
        <taxon>Mucoromycotina</taxon>
        <taxon>Mucoromycetes</taxon>
        <taxon>Mucorales</taxon>
        <taxon>Cunninghamellaceae</taxon>
        <taxon>Absidia</taxon>
    </lineage>
</organism>
<proteinExistence type="predicted"/>
<dbReference type="AlphaFoldDB" id="A0A1X2J2H0"/>
<gene>
    <name evidence="2" type="ORF">BCR42DRAFT_7573</name>
</gene>
<accession>A0A1X2J2H0</accession>